<dbReference type="InterPro" id="IPR014710">
    <property type="entry name" value="RmlC-like_jellyroll"/>
</dbReference>
<feature type="domain" description="HTH araC/xylS-type" evidence="4">
    <location>
        <begin position="192"/>
        <end position="290"/>
    </location>
</feature>
<dbReference type="InterPro" id="IPR009057">
    <property type="entry name" value="Homeodomain-like_sf"/>
</dbReference>
<keyword evidence="2" id="KW-0238">DNA-binding</keyword>
<dbReference type="InterPro" id="IPR018060">
    <property type="entry name" value="HTH_AraC"/>
</dbReference>
<dbReference type="GO" id="GO:0043565">
    <property type="term" value="F:sequence-specific DNA binding"/>
    <property type="evidence" value="ECO:0007669"/>
    <property type="project" value="InterPro"/>
</dbReference>
<dbReference type="InterPro" id="IPR013096">
    <property type="entry name" value="Cupin_2"/>
</dbReference>
<dbReference type="Proteomes" id="UP000004324">
    <property type="component" value="Unassembled WGS sequence"/>
</dbReference>
<dbReference type="SMART" id="SM00342">
    <property type="entry name" value="HTH_ARAC"/>
    <property type="match status" value="1"/>
</dbReference>
<protein>
    <submittedName>
        <fullName evidence="5">AraC protein arabinose-binding/dimerization</fullName>
    </submittedName>
</protein>
<evidence type="ECO:0000259" key="4">
    <source>
        <dbReference type="PROSITE" id="PS01124"/>
    </source>
</evidence>
<dbReference type="InterPro" id="IPR018062">
    <property type="entry name" value="HTH_AraC-typ_CS"/>
</dbReference>
<dbReference type="InterPro" id="IPR020449">
    <property type="entry name" value="Tscrpt_reg_AraC-type_HTH"/>
</dbReference>
<dbReference type="PANTHER" id="PTHR43280">
    <property type="entry name" value="ARAC-FAMILY TRANSCRIPTIONAL REGULATOR"/>
    <property type="match status" value="1"/>
</dbReference>
<dbReference type="SUPFAM" id="SSF46689">
    <property type="entry name" value="Homeodomain-like"/>
    <property type="match status" value="2"/>
</dbReference>
<dbReference type="Pfam" id="PF12833">
    <property type="entry name" value="HTH_18"/>
    <property type="match status" value="1"/>
</dbReference>
<dbReference type="PATRIC" id="fig|1149862.3.peg.1778"/>
<dbReference type="Gene3D" id="1.10.10.60">
    <property type="entry name" value="Homeodomain-like"/>
    <property type="match status" value="2"/>
</dbReference>
<accession>I9LER8</accession>
<dbReference type="SUPFAM" id="SSF51215">
    <property type="entry name" value="Regulatory protein AraC"/>
    <property type="match status" value="1"/>
</dbReference>
<keyword evidence="6" id="KW-1185">Reference proteome</keyword>
<dbReference type="Gene3D" id="2.60.120.10">
    <property type="entry name" value="Jelly Rolls"/>
    <property type="match status" value="1"/>
</dbReference>
<comment type="caution">
    <text evidence="5">The sequence shown here is derived from an EMBL/GenBank/DDBJ whole genome shotgun (WGS) entry which is preliminary data.</text>
</comment>
<dbReference type="GO" id="GO:0003700">
    <property type="term" value="F:DNA-binding transcription factor activity"/>
    <property type="evidence" value="ECO:0007669"/>
    <property type="project" value="InterPro"/>
</dbReference>
<keyword evidence="1" id="KW-0805">Transcription regulation</keyword>
<dbReference type="Pfam" id="PF07883">
    <property type="entry name" value="Cupin_2"/>
    <property type="match status" value="1"/>
</dbReference>
<dbReference type="EMBL" id="AKVJ01000022">
    <property type="protein sequence ID" value="EIW18831.1"/>
    <property type="molecule type" value="Genomic_DNA"/>
</dbReference>
<dbReference type="PANTHER" id="PTHR43280:SF28">
    <property type="entry name" value="HTH-TYPE TRANSCRIPTIONAL ACTIVATOR RHAS"/>
    <property type="match status" value="1"/>
</dbReference>
<organism evidence="5 6">
    <name type="scientific">Pelosinus fermentans B4</name>
    <dbReference type="NCBI Taxonomy" id="1149862"/>
    <lineage>
        <taxon>Bacteria</taxon>
        <taxon>Bacillati</taxon>
        <taxon>Bacillota</taxon>
        <taxon>Negativicutes</taxon>
        <taxon>Selenomonadales</taxon>
        <taxon>Sporomusaceae</taxon>
        <taxon>Pelosinus</taxon>
    </lineage>
</organism>
<gene>
    <name evidence="5" type="ORF">FB4_0356</name>
</gene>
<dbReference type="PROSITE" id="PS01124">
    <property type="entry name" value="HTH_ARAC_FAMILY_2"/>
    <property type="match status" value="1"/>
</dbReference>
<keyword evidence="3" id="KW-0804">Transcription</keyword>
<evidence type="ECO:0000256" key="1">
    <source>
        <dbReference type="ARBA" id="ARBA00023015"/>
    </source>
</evidence>
<dbReference type="OrthoDB" id="182534at2"/>
<evidence type="ECO:0000256" key="3">
    <source>
        <dbReference type="ARBA" id="ARBA00023163"/>
    </source>
</evidence>
<dbReference type="InterPro" id="IPR037923">
    <property type="entry name" value="HTH-like"/>
</dbReference>
<proteinExistence type="predicted"/>
<dbReference type="AlphaFoldDB" id="I9LER8"/>
<dbReference type="PROSITE" id="PS00041">
    <property type="entry name" value="HTH_ARAC_FAMILY_1"/>
    <property type="match status" value="1"/>
</dbReference>
<dbReference type="PRINTS" id="PR00032">
    <property type="entry name" value="HTHARAC"/>
</dbReference>
<sequence>MLEGVAMIQCFMKPDYISHFKNGKLPRLFSASKIDASYSVYPRILHKHEDMLEILLVRSGSGVYIVDEKRYSIQKGDIIICNCNVLHDEDPTQSKNLNTYCCTLTNVEITGFDKNCLIHKAACPVVHSNELFETMGNLMGMIYFLLASDIEQMEETCSYLAVSLVALLMQIIHKTEMEDPAKKKSTYELLGIRIKQYIDTHYDEPLTLQSISDAMRINPYYLAHVFKDTIGYSPMKYTMRRRIGEAQSLLITTRYSVTQIANIVGYDNPNHFNILFTKYVGMPPSKYRNLYTKEKNK</sequence>
<evidence type="ECO:0000313" key="5">
    <source>
        <dbReference type="EMBL" id="EIW18831.1"/>
    </source>
</evidence>
<name>I9LER8_9FIRM</name>
<reference evidence="5 6" key="1">
    <citation type="journal article" date="2012" name="J. Bacteriol.">
        <title>Draft Genome Sequences for Two Metal-Reducing Pelosinus fermentans Strains Isolated from a Cr(VI)-Contaminated Site and for Type Strain R7.</title>
        <authorList>
            <person name="Brown S.D."/>
            <person name="Podar M."/>
            <person name="Klingeman D.M."/>
            <person name="Johnson C.M."/>
            <person name="Yang Z.K."/>
            <person name="Utturkar S.M."/>
            <person name="Land M.L."/>
            <person name="Mosher J.J."/>
            <person name="Hurt R.A.Jr."/>
            <person name="Phelps T.J."/>
            <person name="Palumbo A.V."/>
            <person name="Arkin A.P."/>
            <person name="Hazen T.C."/>
            <person name="Elias D.A."/>
        </authorList>
    </citation>
    <scope>NUCLEOTIDE SEQUENCE [LARGE SCALE GENOMIC DNA]</scope>
    <source>
        <strain evidence="5 6">B4</strain>
    </source>
</reference>
<evidence type="ECO:0000256" key="2">
    <source>
        <dbReference type="ARBA" id="ARBA00023125"/>
    </source>
</evidence>
<evidence type="ECO:0000313" key="6">
    <source>
        <dbReference type="Proteomes" id="UP000004324"/>
    </source>
</evidence>